<proteinExistence type="predicted"/>
<gene>
    <name evidence="2" type="ORF">TNCT_226901</name>
</gene>
<dbReference type="OrthoDB" id="6627023at2759"/>
<evidence type="ECO:0008006" key="4">
    <source>
        <dbReference type="Google" id="ProtNLM"/>
    </source>
</evidence>
<feature type="transmembrane region" description="Helical" evidence="1">
    <location>
        <begin position="20"/>
        <end position="40"/>
    </location>
</feature>
<dbReference type="EMBL" id="BMAO01028020">
    <property type="protein sequence ID" value="GFR21388.1"/>
    <property type="molecule type" value="Genomic_DNA"/>
</dbReference>
<dbReference type="Proteomes" id="UP000887116">
    <property type="component" value="Unassembled WGS sequence"/>
</dbReference>
<keyword evidence="1" id="KW-0812">Transmembrane</keyword>
<keyword evidence="3" id="KW-1185">Reference proteome</keyword>
<protein>
    <recommendedName>
        <fullName evidence="4">PiggyBac transposable element-derived protein domain-containing protein</fullName>
    </recommendedName>
</protein>
<dbReference type="AlphaFoldDB" id="A0A8X6HDJ4"/>
<sequence>MAYYNVIPMSVSEWNKSKKWWWPLFTQMIYICVINTWRAYHIANPNEKLSLSDVRREIVLLYPSKKTGSTSKRRGPQGNKLMGRRVSSGVRLIQEITSSCQLKHRRDVCTVR</sequence>
<accession>A0A8X6HDJ4</accession>
<evidence type="ECO:0000256" key="1">
    <source>
        <dbReference type="SAM" id="Phobius"/>
    </source>
</evidence>
<keyword evidence="1" id="KW-1133">Transmembrane helix</keyword>
<organism evidence="2 3">
    <name type="scientific">Trichonephila clavata</name>
    <name type="common">Joro spider</name>
    <name type="synonym">Nephila clavata</name>
    <dbReference type="NCBI Taxonomy" id="2740835"/>
    <lineage>
        <taxon>Eukaryota</taxon>
        <taxon>Metazoa</taxon>
        <taxon>Ecdysozoa</taxon>
        <taxon>Arthropoda</taxon>
        <taxon>Chelicerata</taxon>
        <taxon>Arachnida</taxon>
        <taxon>Araneae</taxon>
        <taxon>Araneomorphae</taxon>
        <taxon>Entelegynae</taxon>
        <taxon>Araneoidea</taxon>
        <taxon>Nephilidae</taxon>
        <taxon>Trichonephila</taxon>
    </lineage>
</organism>
<name>A0A8X6HDJ4_TRICU</name>
<evidence type="ECO:0000313" key="3">
    <source>
        <dbReference type="Proteomes" id="UP000887116"/>
    </source>
</evidence>
<keyword evidence="1" id="KW-0472">Membrane</keyword>
<comment type="caution">
    <text evidence="2">The sequence shown here is derived from an EMBL/GenBank/DDBJ whole genome shotgun (WGS) entry which is preliminary data.</text>
</comment>
<evidence type="ECO:0000313" key="2">
    <source>
        <dbReference type="EMBL" id="GFR21388.1"/>
    </source>
</evidence>
<reference evidence="2" key="1">
    <citation type="submission" date="2020-07" db="EMBL/GenBank/DDBJ databases">
        <title>Multicomponent nature underlies the extraordinary mechanical properties of spider dragline silk.</title>
        <authorList>
            <person name="Kono N."/>
            <person name="Nakamura H."/>
            <person name="Mori M."/>
            <person name="Yoshida Y."/>
            <person name="Ohtoshi R."/>
            <person name="Malay A.D."/>
            <person name="Moran D.A.P."/>
            <person name="Tomita M."/>
            <person name="Numata K."/>
            <person name="Arakawa K."/>
        </authorList>
    </citation>
    <scope>NUCLEOTIDE SEQUENCE</scope>
</reference>